<dbReference type="Proteomes" id="UP001606302">
    <property type="component" value="Unassembled WGS sequence"/>
</dbReference>
<reference evidence="1 2" key="1">
    <citation type="submission" date="2024-08" db="EMBL/GenBank/DDBJ databases">
        <authorList>
            <person name="Lu H."/>
        </authorList>
    </citation>
    <scope>NUCLEOTIDE SEQUENCE [LARGE SCALE GENOMIC DNA]</scope>
    <source>
        <strain evidence="1 2">DXS20W</strain>
    </source>
</reference>
<organism evidence="1 2">
    <name type="scientific">Pelomonas lactea</name>
    <dbReference type="NCBI Taxonomy" id="3299030"/>
    <lineage>
        <taxon>Bacteria</taxon>
        <taxon>Pseudomonadati</taxon>
        <taxon>Pseudomonadota</taxon>
        <taxon>Betaproteobacteria</taxon>
        <taxon>Burkholderiales</taxon>
        <taxon>Sphaerotilaceae</taxon>
        <taxon>Roseateles</taxon>
    </lineage>
</organism>
<protein>
    <submittedName>
        <fullName evidence="1">Uncharacterized protein</fullName>
    </submittedName>
</protein>
<evidence type="ECO:0000313" key="1">
    <source>
        <dbReference type="EMBL" id="MFG6463724.1"/>
    </source>
</evidence>
<evidence type="ECO:0000313" key="2">
    <source>
        <dbReference type="Proteomes" id="UP001606302"/>
    </source>
</evidence>
<keyword evidence="2" id="KW-1185">Reference proteome</keyword>
<dbReference type="RefSeq" id="WP_394512902.1">
    <property type="nucleotide sequence ID" value="NZ_JBIGHX010000007.1"/>
</dbReference>
<comment type="caution">
    <text evidence="1">The sequence shown here is derived from an EMBL/GenBank/DDBJ whole genome shotgun (WGS) entry which is preliminary data.</text>
</comment>
<sequence>MLEERILREYASTLLNALPHVDWELPRDAPLIRGYRWLTVQMVTTARRFQHAARHRSATPAQLKSLRDDAEAARAGWEAVHLQLVAQRLGRLYADCVERSALELVLLAEQTIEELVIDVEADKP</sequence>
<proteinExistence type="predicted"/>
<gene>
    <name evidence="1" type="ORF">ACG04Q_19275</name>
</gene>
<accession>A0ABW7GP44</accession>
<name>A0ABW7GP44_9BURK</name>
<dbReference type="EMBL" id="JBIGHX010000007">
    <property type="protein sequence ID" value="MFG6463724.1"/>
    <property type="molecule type" value="Genomic_DNA"/>
</dbReference>